<dbReference type="EMBL" id="JAAGOH010000042">
    <property type="protein sequence ID" value="NDY93661.1"/>
    <property type="molecule type" value="Genomic_DNA"/>
</dbReference>
<dbReference type="RefSeq" id="WP_163459687.1">
    <property type="nucleotide sequence ID" value="NZ_JAAGOH010000042.1"/>
</dbReference>
<evidence type="ECO:0000313" key="3">
    <source>
        <dbReference type="Proteomes" id="UP000484255"/>
    </source>
</evidence>
<organism evidence="2 3">
    <name type="scientific">Ideonella livida</name>
    <dbReference type="NCBI Taxonomy" id="2707176"/>
    <lineage>
        <taxon>Bacteria</taxon>
        <taxon>Pseudomonadati</taxon>
        <taxon>Pseudomonadota</taxon>
        <taxon>Betaproteobacteria</taxon>
        <taxon>Burkholderiales</taxon>
        <taxon>Sphaerotilaceae</taxon>
        <taxon>Ideonella</taxon>
    </lineage>
</organism>
<sequence length="62" mass="6702">MKLFRISPRPAPGEPAPRPLEQTDVSELGFEAALPFLSSAPGELDGWFDDEEESAGMTLRAA</sequence>
<name>A0A7C9TLY9_9BURK</name>
<accession>A0A7C9TLY9</accession>
<protein>
    <submittedName>
        <fullName evidence="2">Uncharacterized protein</fullName>
    </submittedName>
</protein>
<reference evidence="2 3" key="1">
    <citation type="submission" date="2020-02" db="EMBL/GenBank/DDBJ databases">
        <title>Ideonella bacterium strain TBM-1.</title>
        <authorList>
            <person name="Chen W.-M."/>
        </authorList>
    </citation>
    <scope>NUCLEOTIDE SEQUENCE [LARGE SCALE GENOMIC DNA]</scope>
    <source>
        <strain evidence="2 3">TBM-1</strain>
    </source>
</reference>
<evidence type="ECO:0000313" key="2">
    <source>
        <dbReference type="EMBL" id="NDY93661.1"/>
    </source>
</evidence>
<feature type="compositionally biased region" description="Pro residues" evidence="1">
    <location>
        <begin position="9"/>
        <end position="18"/>
    </location>
</feature>
<dbReference type="AlphaFoldDB" id="A0A7C9TLY9"/>
<keyword evidence="3" id="KW-1185">Reference proteome</keyword>
<proteinExistence type="predicted"/>
<gene>
    <name evidence="2" type="ORF">G3A44_20940</name>
</gene>
<feature type="region of interest" description="Disordered" evidence="1">
    <location>
        <begin position="1"/>
        <end position="21"/>
    </location>
</feature>
<dbReference type="Proteomes" id="UP000484255">
    <property type="component" value="Unassembled WGS sequence"/>
</dbReference>
<comment type="caution">
    <text evidence="2">The sequence shown here is derived from an EMBL/GenBank/DDBJ whole genome shotgun (WGS) entry which is preliminary data.</text>
</comment>
<evidence type="ECO:0000256" key="1">
    <source>
        <dbReference type="SAM" id="MobiDB-lite"/>
    </source>
</evidence>